<keyword evidence="6 7" id="KW-0131">Cell cycle</keyword>
<dbReference type="HAMAP" id="MF_00910">
    <property type="entry name" value="FtsL"/>
    <property type="match status" value="1"/>
</dbReference>
<evidence type="ECO:0000256" key="5">
    <source>
        <dbReference type="ARBA" id="ARBA00023136"/>
    </source>
</evidence>
<evidence type="ECO:0000256" key="6">
    <source>
        <dbReference type="ARBA" id="ARBA00023306"/>
    </source>
</evidence>
<proteinExistence type="inferred from homology"/>
<keyword evidence="4 7" id="KW-1133">Transmembrane helix</keyword>
<gene>
    <name evidence="7 10" type="primary">ftsL</name>
    <name evidence="10" type="ORF">D4T97_009150</name>
</gene>
<dbReference type="OrthoDB" id="14664at2"/>
<keyword evidence="2 7" id="KW-0132">Cell division</keyword>
<keyword evidence="3 7" id="KW-0812">Transmembrane</keyword>
<comment type="subcellular location">
    <subcellularLocation>
        <location evidence="7">Cell membrane</location>
        <topology evidence="7">Single-pass type II membrane protein</topology>
    </subcellularLocation>
    <text evidence="7">Localizes to the division septum where it forms a ring structure.</text>
</comment>
<dbReference type="Proteomes" id="UP000287156">
    <property type="component" value="Unassembled WGS sequence"/>
</dbReference>
<accession>A0A429Y2C4</accession>
<dbReference type="GO" id="GO:0043093">
    <property type="term" value="P:FtsZ-dependent cytokinesis"/>
    <property type="evidence" value="ECO:0007669"/>
    <property type="project" value="UniProtKB-UniRule"/>
</dbReference>
<keyword evidence="9" id="KW-0175">Coiled coil</keyword>
<dbReference type="RefSeq" id="WP_126049858.1">
    <property type="nucleotide sequence ID" value="NZ_QYTV02000003.1"/>
</dbReference>
<dbReference type="Pfam" id="PF04977">
    <property type="entry name" value="DivIC"/>
    <property type="match status" value="1"/>
</dbReference>
<reference evidence="10" key="1">
    <citation type="submission" date="2018-12" db="EMBL/GenBank/DDBJ databases">
        <authorList>
            <person name="Sun L."/>
            <person name="Chen Z."/>
        </authorList>
    </citation>
    <scope>NUCLEOTIDE SEQUENCE [LARGE SCALE GENOMIC DNA]</scope>
    <source>
        <strain evidence="10">3-2-2</strain>
    </source>
</reference>
<evidence type="ECO:0000256" key="8">
    <source>
        <dbReference type="NCBIfam" id="TIGR02209"/>
    </source>
</evidence>
<organism evidence="10 11">
    <name type="scientific">Siminovitchia acidinfaciens</name>
    <dbReference type="NCBI Taxonomy" id="2321395"/>
    <lineage>
        <taxon>Bacteria</taxon>
        <taxon>Bacillati</taxon>
        <taxon>Bacillota</taxon>
        <taxon>Bacilli</taxon>
        <taxon>Bacillales</taxon>
        <taxon>Bacillaceae</taxon>
        <taxon>Siminovitchia</taxon>
    </lineage>
</organism>
<dbReference type="NCBIfam" id="TIGR02209">
    <property type="entry name" value="ftsL_broad"/>
    <property type="match status" value="1"/>
</dbReference>
<feature type="coiled-coil region" evidence="9">
    <location>
        <begin position="59"/>
        <end position="86"/>
    </location>
</feature>
<keyword evidence="11" id="KW-1185">Reference proteome</keyword>
<evidence type="ECO:0000256" key="1">
    <source>
        <dbReference type="ARBA" id="ARBA00022475"/>
    </source>
</evidence>
<evidence type="ECO:0000256" key="9">
    <source>
        <dbReference type="SAM" id="Coils"/>
    </source>
</evidence>
<dbReference type="AlphaFoldDB" id="A0A429Y2C4"/>
<evidence type="ECO:0000256" key="7">
    <source>
        <dbReference type="HAMAP-Rule" id="MF_00910"/>
    </source>
</evidence>
<evidence type="ECO:0000313" key="11">
    <source>
        <dbReference type="Proteomes" id="UP000287156"/>
    </source>
</evidence>
<name>A0A429Y2C4_9BACI</name>
<evidence type="ECO:0000256" key="4">
    <source>
        <dbReference type="ARBA" id="ARBA00022989"/>
    </source>
</evidence>
<dbReference type="InterPro" id="IPR007060">
    <property type="entry name" value="FtsL/DivIC"/>
</dbReference>
<keyword evidence="5 7" id="KW-0472">Membrane</keyword>
<dbReference type="GO" id="GO:0005886">
    <property type="term" value="C:plasma membrane"/>
    <property type="evidence" value="ECO:0007669"/>
    <property type="project" value="UniProtKB-SubCell"/>
</dbReference>
<comment type="caution">
    <text evidence="10">The sequence shown here is derived from an EMBL/GenBank/DDBJ whole genome shotgun (WGS) entry which is preliminary data.</text>
</comment>
<evidence type="ECO:0000256" key="3">
    <source>
        <dbReference type="ARBA" id="ARBA00022692"/>
    </source>
</evidence>
<comment type="function">
    <text evidence="7">Essential cell division protein.</text>
</comment>
<dbReference type="InterPro" id="IPR011922">
    <property type="entry name" value="Cell_div_FtsL"/>
</dbReference>
<sequence length="118" mass="13718">MSNLARQLQQNNSVQQQEVQITKVQRHAKVSPGEKILYLLLTAFIIFMAVKIVTVQAAVYEVNKEVQEIERTIQKHEKINADLSMQVDELSRYERVWKKAKELGLNLNENNVKVVENR</sequence>
<protein>
    <recommendedName>
        <fullName evidence="7 8">Cell division protein FtsL</fullName>
    </recommendedName>
</protein>
<dbReference type="EMBL" id="QYTV02000003">
    <property type="protein sequence ID" value="RST75399.1"/>
    <property type="molecule type" value="Genomic_DNA"/>
</dbReference>
<keyword evidence="1 7" id="KW-1003">Cell membrane</keyword>
<evidence type="ECO:0000256" key="2">
    <source>
        <dbReference type="ARBA" id="ARBA00022618"/>
    </source>
</evidence>
<comment type="similarity">
    <text evidence="7">Belongs to the FtsL family.</text>
</comment>
<dbReference type="GO" id="GO:0032153">
    <property type="term" value="C:cell division site"/>
    <property type="evidence" value="ECO:0007669"/>
    <property type="project" value="UniProtKB-UniRule"/>
</dbReference>
<feature type="transmembrane region" description="Helical" evidence="7">
    <location>
        <begin position="36"/>
        <end position="59"/>
    </location>
</feature>
<evidence type="ECO:0000313" key="10">
    <source>
        <dbReference type="EMBL" id="RST75399.1"/>
    </source>
</evidence>